<gene>
    <name evidence="1" type="ORF">ARMOST_00012</name>
</gene>
<dbReference type="EMBL" id="FUEG01000001">
    <property type="protein sequence ID" value="SJK96766.1"/>
    <property type="molecule type" value="Genomic_DNA"/>
</dbReference>
<proteinExistence type="predicted"/>
<evidence type="ECO:0000313" key="1">
    <source>
        <dbReference type="EMBL" id="SJK96766.1"/>
    </source>
</evidence>
<dbReference type="OrthoDB" id="2686689at2759"/>
<name>A0A284QJY3_ARMOS</name>
<dbReference type="AlphaFoldDB" id="A0A284QJY3"/>
<dbReference type="STRING" id="47428.A0A284QJY3"/>
<sequence>MSSLPPSNNPQPDILASNIFLAFEALKPEVTSALHTHQGDAEHLDRQRRNCNTTIRHLNHAYFEACVLSREVYQTMNESLHRMLECLDQAVLQISDVPDNPTEIGGRIYTGRPGHPRIAIHEHDLEAPAGPPVYDQEFQEDGTVVRTYHPGQSSELSTLSDNELDKQILEIYQQFPSFGR</sequence>
<keyword evidence="2" id="KW-1185">Reference proteome</keyword>
<protein>
    <submittedName>
        <fullName evidence="1">Uncharacterized protein</fullName>
    </submittedName>
</protein>
<evidence type="ECO:0000313" key="2">
    <source>
        <dbReference type="Proteomes" id="UP000219338"/>
    </source>
</evidence>
<reference evidence="2" key="1">
    <citation type="journal article" date="2017" name="Nat. Ecol. Evol.">
        <title>Genome expansion and lineage-specific genetic innovations in the forest pathogenic fungi Armillaria.</title>
        <authorList>
            <person name="Sipos G."/>
            <person name="Prasanna A.N."/>
            <person name="Walter M.C."/>
            <person name="O'Connor E."/>
            <person name="Balint B."/>
            <person name="Krizsan K."/>
            <person name="Kiss B."/>
            <person name="Hess J."/>
            <person name="Varga T."/>
            <person name="Slot J."/>
            <person name="Riley R."/>
            <person name="Boka B."/>
            <person name="Rigling D."/>
            <person name="Barry K."/>
            <person name="Lee J."/>
            <person name="Mihaltcheva S."/>
            <person name="LaButti K."/>
            <person name="Lipzen A."/>
            <person name="Waldron R."/>
            <person name="Moloney N.M."/>
            <person name="Sperisen C."/>
            <person name="Kredics L."/>
            <person name="Vagvoelgyi C."/>
            <person name="Patrignani A."/>
            <person name="Fitzpatrick D."/>
            <person name="Nagy I."/>
            <person name="Doyle S."/>
            <person name="Anderson J.B."/>
            <person name="Grigoriev I.V."/>
            <person name="Gueldener U."/>
            <person name="Muensterkoetter M."/>
            <person name="Nagy L.G."/>
        </authorList>
    </citation>
    <scope>NUCLEOTIDE SEQUENCE [LARGE SCALE GENOMIC DNA]</scope>
    <source>
        <strain evidence="2">C18/9</strain>
    </source>
</reference>
<dbReference type="Proteomes" id="UP000219338">
    <property type="component" value="Unassembled WGS sequence"/>
</dbReference>
<organism evidence="1 2">
    <name type="scientific">Armillaria ostoyae</name>
    <name type="common">Armillaria root rot fungus</name>
    <dbReference type="NCBI Taxonomy" id="47428"/>
    <lineage>
        <taxon>Eukaryota</taxon>
        <taxon>Fungi</taxon>
        <taxon>Dikarya</taxon>
        <taxon>Basidiomycota</taxon>
        <taxon>Agaricomycotina</taxon>
        <taxon>Agaricomycetes</taxon>
        <taxon>Agaricomycetidae</taxon>
        <taxon>Agaricales</taxon>
        <taxon>Marasmiineae</taxon>
        <taxon>Physalacriaceae</taxon>
        <taxon>Armillaria</taxon>
    </lineage>
</organism>
<accession>A0A284QJY3</accession>